<dbReference type="InterPro" id="IPR036390">
    <property type="entry name" value="WH_DNA-bd_sf"/>
</dbReference>
<dbReference type="GO" id="GO:0043565">
    <property type="term" value="F:sequence-specific DNA binding"/>
    <property type="evidence" value="ECO:0007669"/>
    <property type="project" value="TreeGrafter"/>
</dbReference>
<dbReference type="InterPro" id="IPR005119">
    <property type="entry name" value="LysR_subst-bd"/>
</dbReference>
<dbReference type="PRINTS" id="PR00039">
    <property type="entry name" value="HTHLYSR"/>
</dbReference>
<dbReference type="PANTHER" id="PTHR30427">
    <property type="entry name" value="TRANSCRIPTIONAL ACTIVATOR PROTEIN LYSR"/>
    <property type="match status" value="1"/>
</dbReference>
<comment type="similarity">
    <text evidence="1">Belongs to the LysR transcriptional regulatory family.</text>
</comment>
<accession>A0A5C0B6Q2</accession>
<dbReference type="Gene3D" id="1.10.10.10">
    <property type="entry name" value="Winged helix-like DNA-binding domain superfamily/Winged helix DNA-binding domain"/>
    <property type="match status" value="1"/>
</dbReference>
<proteinExistence type="inferred from homology"/>
<dbReference type="InterPro" id="IPR000847">
    <property type="entry name" value="LysR_HTH_N"/>
</dbReference>
<dbReference type="AlphaFoldDB" id="A0A5C0B6Q2"/>
<name>A0A5C0B6Q2_9BURK</name>
<dbReference type="Pfam" id="PF03466">
    <property type="entry name" value="LysR_substrate"/>
    <property type="match status" value="1"/>
</dbReference>
<feature type="domain" description="HTH lysR-type" evidence="5">
    <location>
        <begin position="10"/>
        <end position="67"/>
    </location>
</feature>
<keyword evidence="3" id="KW-0238">DNA-binding</keyword>
<dbReference type="PROSITE" id="PS50931">
    <property type="entry name" value="HTH_LYSR"/>
    <property type="match status" value="1"/>
</dbReference>
<evidence type="ECO:0000256" key="3">
    <source>
        <dbReference type="ARBA" id="ARBA00023125"/>
    </source>
</evidence>
<dbReference type="Pfam" id="PF00126">
    <property type="entry name" value="HTH_1"/>
    <property type="match status" value="1"/>
</dbReference>
<evidence type="ECO:0000259" key="5">
    <source>
        <dbReference type="PROSITE" id="PS50931"/>
    </source>
</evidence>
<evidence type="ECO:0000256" key="1">
    <source>
        <dbReference type="ARBA" id="ARBA00009437"/>
    </source>
</evidence>
<dbReference type="InterPro" id="IPR036388">
    <property type="entry name" value="WH-like_DNA-bd_sf"/>
</dbReference>
<dbReference type="SUPFAM" id="SSF46785">
    <property type="entry name" value="Winged helix' DNA-binding domain"/>
    <property type="match status" value="1"/>
</dbReference>
<reference evidence="6 7" key="1">
    <citation type="submission" date="2019-08" db="EMBL/GenBank/DDBJ databases">
        <title>Amphibian skin-associated Pigmentiphaga: genome sequence and occurrence across geography and hosts.</title>
        <authorList>
            <person name="Bletz M.C."/>
            <person name="Bunk B."/>
            <person name="Sproeer C."/>
            <person name="Biwer P."/>
            <person name="Reiter S."/>
            <person name="Rabemananjara F.C.E."/>
            <person name="Schulz S."/>
            <person name="Overmann J."/>
            <person name="Vences M."/>
        </authorList>
    </citation>
    <scope>NUCLEOTIDE SEQUENCE [LARGE SCALE GENOMIC DNA]</scope>
    <source>
        <strain evidence="6 7">Mada1488</strain>
    </source>
</reference>
<dbReference type="PANTHER" id="PTHR30427:SF1">
    <property type="entry name" value="TRANSCRIPTIONAL ACTIVATOR PROTEIN LYSR"/>
    <property type="match status" value="1"/>
</dbReference>
<protein>
    <submittedName>
        <fullName evidence="6">LysR family transcriptional regulator</fullName>
    </submittedName>
</protein>
<keyword evidence="2" id="KW-0805">Transcription regulation</keyword>
<dbReference type="EMBL" id="CP043046">
    <property type="protein sequence ID" value="QEI08631.1"/>
    <property type="molecule type" value="Genomic_DNA"/>
</dbReference>
<organism evidence="6 7">
    <name type="scientific">Pigmentiphaga aceris</name>
    <dbReference type="NCBI Taxonomy" id="1940612"/>
    <lineage>
        <taxon>Bacteria</taxon>
        <taxon>Pseudomonadati</taxon>
        <taxon>Pseudomonadota</taxon>
        <taxon>Betaproteobacteria</taxon>
        <taxon>Burkholderiales</taxon>
        <taxon>Alcaligenaceae</taxon>
        <taxon>Pigmentiphaga</taxon>
    </lineage>
</organism>
<evidence type="ECO:0000313" key="6">
    <source>
        <dbReference type="EMBL" id="QEI08631.1"/>
    </source>
</evidence>
<evidence type="ECO:0000256" key="4">
    <source>
        <dbReference type="ARBA" id="ARBA00023163"/>
    </source>
</evidence>
<gene>
    <name evidence="6" type="ORF">FXN63_24395</name>
</gene>
<dbReference type="KEGG" id="pacr:FXN63_24395"/>
<dbReference type="RefSeq" id="WP_148818102.1">
    <property type="nucleotide sequence ID" value="NZ_CP043046.1"/>
</dbReference>
<dbReference type="Proteomes" id="UP000325161">
    <property type="component" value="Chromosome"/>
</dbReference>
<dbReference type="GO" id="GO:0010628">
    <property type="term" value="P:positive regulation of gene expression"/>
    <property type="evidence" value="ECO:0007669"/>
    <property type="project" value="TreeGrafter"/>
</dbReference>
<dbReference type="Gene3D" id="3.40.190.10">
    <property type="entry name" value="Periplasmic binding protein-like II"/>
    <property type="match status" value="2"/>
</dbReference>
<keyword evidence="7" id="KW-1185">Reference proteome</keyword>
<dbReference type="SUPFAM" id="SSF53850">
    <property type="entry name" value="Periplasmic binding protein-like II"/>
    <property type="match status" value="1"/>
</dbReference>
<evidence type="ECO:0000256" key="2">
    <source>
        <dbReference type="ARBA" id="ARBA00023015"/>
    </source>
</evidence>
<dbReference type="GO" id="GO:0003700">
    <property type="term" value="F:DNA-binding transcription factor activity"/>
    <property type="evidence" value="ECO:0007669"/>
    <property type="project" value="InterPro"/>
</dbReference>
<dbReference type="OrthoDB" id="8849678at2"/>
<evidence type="ECO:0000313" key="7">
    <source>
        <dbReference type="Proteomes" id="UP000325161"/>
    </source>
</evidence>
<sequence>MADELGGRVLSARQVEAFQTVMVTRSMTEAAELMHVSQPAISRLIHDMEAALGFALFERKGPVISATLEAIELVDVVHKHYVGLTAIRERADDIAARLDGELRIGVTPALALHYVPELLASLASEIAPVGIVLETGTSLEMIARAAAGQVDVAIAVVNSTQEGVGLIHLPPLEAVCVLPTGHRLGNKEWITPGDLVGESYVALARSAALQIQIDRVLAADGVQLQRRVHTTMSATVCSMVQAGMGVGIIDPLTAFSLAGSLMVRPFRPAVPYHLEVILPPSPRRPAAARRLADALSAKLMKDFREIAPGLRSVD</sequence>
<keyword evidence="4" id="KW-0804">Transcription</keyword>